<dbReference type="PROSITE" id="PS00518">
    <property type="entry name" value="ZF_RING_1"/>
    <property type="match status" value="1"/>
</dbReference>
<keyword evidence="5" id="KW-0472">Membrane</keyword>
<dbReference type="GO" id="GO:0008270">
    <property type="term" value="F:zinc ion binding"/>
    <property type="evidence" value="ECO:0007669"/>
    <property type="project" value="UniProtKB-KW"/>
</dbReference>
<sequence>YLFPFLSQPIPEGLRSPDAPCPPKGPAPDLECSICFNLYNHSRLPKLLACQHVFCAICLKLILQRRSDAWTIVCPVCRTATAVFGGLISHLPNKEDVLLGSLTCPGSQMEAPFSLVTLPEKQVPGVCFDVGQDYDNSHNRVAAKRLMFLLLFLMLAVAIVLPFLHPGLLKWALCTVVGCGLAMVGVLCYNPQWKCSTSSLSFLSCRKGPLSPDHSQT</sequence>
<dbReference type="InterPro" id="IPR001841">
    <property type="entry name" value="Znf_RING"/>
</dbReference>
<dbReference type="Pfam" id="PF14634">
    <property type="entry name" value="zf-RING_5"/>
    <property type="match status" value="1"/>
</dbReference>
<dbReference type="SMART" id="SM00184">
    <property type="entry name" value="RING"/>
    <property type="match status" value="1"/>
</dbReference>
<dbReference type="GO" id="GO:0016567">
    <property type="term" value="P:protein ubiquitination"/>
    <property type="evidence" value="ECO:0007669"/>
    <property type="project" value="TreeGrafter"/>
</dbReference>
<dbReference type="Gene3D" id="3.30.40.10">
    <property type="entry name" value="Zinc/RING finger domain, C3HC4 (zinc finger)"/>
    <property type="match status" value="1"/>
</dbReference>
<feature type="transmembrane region" description="Helical" evidence="5">
    <location>
        <begin position="170"/>
        <end position="189"/>
    </location>
</feature>
<evidence type="ECO:0000256" key="3">
    <source>
        <dbReference type="ARBA" id="ARBA00022833"/>
    </source>
</evidence>
<proteinExistence type="predicted"/>
<evidence type="ECO:0000259" key="6">
    <source>
        <dbReference type="PROSITE" id="PS50089"/>
    </source>
</evidence>
<feature type="domain" description="RING-type" evidence="6">
    <location>
        <begin position="32"/>
        <end position="78"/>
    </location>
</feature>
<reference evidence="7" key="1">
    <citation type="submission" date="2025-08" db="UniProtKB">
        <authorList>
            <consortium name="Ensembl"/>
        </authorList>
    </citation>
    <scope>IDENTIFICATION</scope>
</reference>
<reference evidence="7" key="2">
    <citation type="submission" date="2025-09" db="UniProtKB">
        <authorList>
            <consortium name="Ensembl"/>
        </authorList>
    </citation>
    <scope>IDENTIFICATION</scope>
</reference>
<protein>
    <recommendedName>
        <fullName evidence="6">RING-type domain-containing protein</fullName>
    </recommendedName>
</protein>
<evidence type="ECO:0000256" key="5">
    <source>
        <dbReference type="SAM" id="Phobius"/>
    </source>
</evidence>
<feature type="transmembrane region" description="Helical" evidence="5">
    <location>
        <begin position="146"/>
        <end position="164"/>
    </location>
</feature>
<dbReference type="PROSITE" id="PS50089">
    <property type="entry name" value="ZF_RING_2"/>
    <property type="match status" value="1"/>
</dbReference>
<evidence type="ECO:0000256" key="2">
    <source>
        <dbReference type="ARBA" id="ARBA00022771"/>
    </source>
</evidence>
<evidence type="ECO:0000313" key="7">
    <source>
        <dbReference type="Ensembl" id="ENSSMRP00000009933.1"/>
    </source>
</evidence>
<keyword evidence="2 4" id="KW-0863">Zinc-finger</keyword>
<keyword evidence="5" id="KW-1133">Transmembrane helix</keyword>
<dbReference type="InterPro" id="IPR051435">
    <property type="entry name" value="RING_finger_E3_ubiq-ligases"/>
</dbReference>
<evidence type="ECO:0000256" key="1">
    <source>
        <dbReference type="ARBA" id="ARBA00022723"/>
    </source>
</evidence>
<dbReference type="AlphaFoldDB" id="A0A8D0BLV9"/>
<dbReference type="InterPro" id="IPR017907">
    <property type="entry name" value="Znf_RING_CS"/>
</dbReference>
<keyword evidence="1" id="KW-0479">Metal-binding</keyword>
<keyword evidence="8" id="KW-1185">Reference proteome</keyword>
<dbReference type="OMA" id="EVQLCPQ"/>
<dbReference type="GeneTree" id="ENSGT00510000049175"/>
<name>A0A8D0BLV9_SALMN</name>
<evidence type="ECO:0000256" key="4">
    <source>
        <dbReference type="PROSITE-ProRule" id="PRU00175"/>
    </source>
</evidence>
<keyword evidence="3" id="KW-0862">Zinc</keyword>
<dbReference type="GO" id="GO:0061630">
    <property type="term" value="F:ubiquitin protein ligase activity"/>
    <property type="evidence" value="ECO:0007669"/>
    <property type="project" value="TreeGrafter"/>
</dbReference>
<organism evidence="7 8">
    <name type="scientific">Salvator merianae</name>
    <name type="common">Argentine black and white tegu</name>
    <name type="synonym">Tupinambis merianae</name>
    <dbReference type="NCBI Taxonomy" id="96440"/>
    <lineage>
        <taxon>Eukaryota</taxon>
        <taxon>Metazoa</taxon>
        <taxon>Chordata</taxon>
        <taxon>Craniata</taxon>
        <taxon>Vertebrata</taxon>
        <taxon>Euteleostomi</taxon>
        <taxon>Lepidosauria</taxon>
        <taxon>Squamata</taxon>
        <taxon>Bifurcata</taxon>
        <taxon>Unidentata</taxon>
        <taxon>Episquamata</taxon>
        <taxon>Laterata</taxon>
        <taxon>Teiioidea</taxon>
        <taxon>Teiidae</taxon>
        <taxon>Salvator</taxon>
    </lineage>
</organism>
<dbReference type="SUPFAM" id="SSF57850">
    <property type="entry name" value="RING/U-box"/>
    <property type="match status" value="1"/>
</dbReference>
<evidence type="ECO:0000313" key="8">
    <source>
        <dbReference type="Proteomes" id="UP000694421"/>
    </source>
</evidence>
<dbReference type="PANTHER" id="PTHR22791:SF28">
    <property type="entry name" value="E3 UBIQUITIN-PROTEIN LIGASE RNF186"/>
    <property type="match status" value="1"/>
</dbReference>
<keyword evidence="5" id="KW-0812">Transmembrane</keyword>
<dbReference type="InterPro" id="IPR013083">
    <property type="entry name" value="Znf_RING/FYVE/PHD"/>
</dbReference>
<dbReference type="PANTHER" id="PTHR22791">
    <property type="entry name" value="RING-TYPE DOMAIN-CONTAINING PROTEIN"/>
    <property type="match status" value="1"/>
</dbReference>
<dbReference type="Proteomes" id="UP000694421">
    <property type="component" value="Unplaced"/>
</dbReference>
<accession>A0A8D0BLV9</accession>
<dbReference type="Ensembl" id="ENSSMRT00000011575.1">
    <property type="protein sequence ID" value="ENSSMRP00000009933.1"/>
    <property type="gene ID" value="ENSSMRG00000007897.1"/>
</dbReference>